<evidence type="ECO:0000256" key="2">
    <source>
        <dbReference type="ARBA" id="ARBA00004651"/>
    </source>
</evidence>
<proteinExistence type="inferred from homology"/>
<comment type="catalytic activity">
    <reaction evidence="17 19">
        <text>alpha-ribazole + adenosylcob(III)inamide-GDP = adenosylcob(III)alamin + GMP + H(+)</text>
        <dbReference type="Rhea" id="RHEA:16049"/>
        <dbReference type="ChEBI" id="CHEBI:10329"/>
        <dbReference type="ChEBI" id="CHEBI:15378"/>
        <dbReference type="ChEBI" id="CHEBI:18408"/>
        <dbReference type="ChEBI" id="CHEBI:58115"/>
        <dbReference type="ChEBI" id="CHEBI:60487"/>
        <dbReference type="EC" id="2.7.8.26"/>
    </reaction>
</comment>
<keyword evidence="11 19" id="KW-0460">Magnesium</keyword>
<gene>
    <name evidence="19" type="primary">cobS</name>
    <name evidence="20" type="ORF">GCM10010170_004060</name>
</gene>
<dbReference type="RefSeq" id="WP_344610442.1">
    <property type="nucleotide sequence ID" value="NZ_BAAARV010000004.1"/>
</dbReference>
<evidence type="ECO:0000256" key="10">
    <source>
        <dbReference type="ARBA" id="ARBA00022692"/>
    </source>
</evidence>
<evidence type="ECO:0000256" key="16">
    <source>
        <dbReference type="ARBA" id="ARBA00032853"/>
    </source>
</evidence>
<evidence type="ECO:0000256" key="1">
    <source>
        <dbReference type="ARBA" id="ARBA00001946"/>
    </source>
</evidence>
<evidence type="ECO:0000256" key="5">
    <source>
        <dbReference type="ARBA" id="ARBA00013200"/>
    </source>
</evidence>
<evidence type="ECO:0000256" key="15">
    <source>
        <dbReference type="ARBA" id="ARBA00032605"/>
    </source>
</evidence>
<evidence type="ECO:0000256" key="12">
    <source>
        <dbReference type="ARBA" id="ARBA00022989"/>
    </source>
</evidence>
<comment type="similarity">
    <text evidence="4 19">Belongs to the CobS family.</text>
</comment>
<evidence type="ECO:0000256" key="3">
    <source>
        <dbReference type="ARBA" id="ARBA00004663"/>
    </source>
</evidence>
<keyword evidence="9 19" id="KW-0808">Transferase</keyword>
<feature type="transmembrane region" description="Helical" evidence="19">
    <location>
        <begin position="133"/>
        <end position="155"/>
    </location>
</feature>
<keyword evidence="10 19" id="KW-0812">Transmembrane</keyword>
<evidence type="ECO:0000256" key="18">
    <source>
        <dbReference type="ARBA" id="ARBA00049504"/>
    </source>
</evidence>
<keyword evidence="7 19" id="KW-1003">Cell membrane</keyword>
<evidence type="ECO:0000256" key="4">
    <source>
        <dbReference type="ARBA" id="ARBA00010561"/>
    </source>
</evidence>
<dbReference type="Proteomes" id="UP001501444">
    <property type="component" value="Unassembled WGS sequence"/>
</dbReference>
<dbReference type="PANTHER" id="PTHR34148:SF1">
    <property type="entry name" value="ADENOSYLCOBINAMIDE-GDP RIBAZOLETRANSFERASE"/>
    <property type="match status" value="1"/>
</dbReference>
<dbReference type="EMBL" id="BAAARV010000004">
    <property type="protein sequence ID" value="GAA2327895.1"/>
    <property type="molecule type" value="Genomic_DNA"/>
</dbReference>
<comment type="function">
    <text evidence="14 19">Joins adenosylcobinamide-GDP and alpha-ribazole to generate adenosylcobalamin (Ado-cobalamin). Also synthesizes adenosylcobalamin 5'-phosphate from adenosylcobinamide-GDP and alpha-ribazole 5'-phosphate.</text>
</comment>
<dbReference type="HAMAP" id="MF_00719">
    <property type="entry name" value="CobS"/>
    <property type="match status" value="1"/>
</dbReference>
<dbReference type="Pfam" id="PF02654">
    <property type="entry name" value="CobS"/>
    <property type="match status" value="1"/>
</dbReference>
<protein>
    <recommendedName>
        <fullName evidence="6 19">Adenosylcobinamide-GDP ribazoletransferase</fullName>
        <ecNumber evidence="5 19">2.7.8.26</ecNumber>
    </recommendedName>
    <alternativeName>
        <fullName evidence="16 19">Cobalamin synthase</fullName>
    </alternativeName>
    <alternativeName>
        <fullName evidence="15 19">Cobalamin-5'-phosphate synthase</fullName>
    </alternativeName>
</protein>
<dbReference type="NCBIfam" id="TIGR00317">
    <property type="entry name" value="cobS"/>
    <property type="match status" value="1"/>
</dbReference>
<accession>A0ABP5SCC0</accession>
<feature type="transmembrane region" description="Helical" evidence="19">
    <location>
        <begin position="228"/>
        <end position="246"/>
    </location>
</feature>
<evidence type="ECO:0000256" key="6">
    <source>
        <dbReference type="ARBA" id="ARBA00015850"/>
    </source>
</evidence>
<keyword evidence="21" id="KW-1185">Reference proteome</keyword>
<comment type="subcellular location">
    <subcellularLocation>
        <location evidence="2 19">Cell membrane</location>
        <topology evidence="2 19">Multi-pass membrane protein</topology>
    </subcellularLocation>
</comment>
<evidence type="ECO:0000313" key="20">
    <source>
        <dbReference type="EMBL" id="GAA2327895.1"/>
    </source>
</evidence>
<evidence type="ECO:0000256" key="17">
    <source>
        <dbReference type="ARBA" id="ARBA00048623"/>
    </source>
</evidence>
<feature type="transmembrane region" description="Helical" evidence="19">
    <location>
        <begin position="197"/>
        <end position="216"/>
    </location>
</feature>
<comment type="catalytic activity">
    <reaction evidence="18 19">
        <text>alpha-ribazole 5'-phosphate + adenosylcob(III)inamide-GDP = adenosylcob(III)alamin 5'-phosphate + GMP + H(+)</text>
        <dbReference type="Rhea" id="RHEA:23560"/>
        <dbReference type="ChEBI" id="CHEBI:15378"/>
        <dbReference type="ChEBI" id="CHEBI:57918"/>
        <dbReference type="ChEBI" id="CHEBI:58115"/>
        <dbReference type="ChEBI" id="CHEBI:60487"/>
        <dbReference type="ChEBI" id="CHEBI:60493"/>
        <dbReference type="EC" id="2.7.8.26"/>
    </reaction>
</comment>
<sequence>MGGLRLALSLFTVAPVRASSLDRPAVRHAMLLAPLAGALLGLVLGLAGRGLVLAGATPLLGAAVLVALSLLLTRGLHVDGLADTADGLGSYATSDKALEIMKKSDIGPFGVAAIAAVLLIDAAAAASLLARPFWSSVATAAAAFAAGRLGATVACRRGLPAARPEGMGALVASTVPLAWLAAVTLVTAGAASLASPWRGPLAVVVAVAVSWGLTTHARRRLGGLTGDVIGAAVELSTAGALIVLAVG</sequence>
<comment type="cofactor">
    <cofactor evidence="1 19">
        <name>Mg(2+)</name>
        <dbReference type="ChEBI" id="CHEBI:18420"/>
    </cofactor>
</comment>
<feature type="transmembrane region" description="Helical" evidence="19">
    <location>
        <begin position="42"/>
        <end position="72"/>
    </location>
</feature>
<dbReference type="EC" id="2.7.8.26" evidence="5 19"/>
<organism evidence="20 21">
    <name type="scientific">Dactylosporangium salmoneum</name>
    <dbReference type="NCBI Taxonomy" id="53361"/>
    <lineage>
        <taxon>Bacteria</taxon>
        <taxon>Bacillati</taxon>
        <taxon>Actinomycetota</taxon>
        <taxon>Actinomycetes</taxon>
        <taxon>Micromonosporales</taxon>
        <taxon>Micromonosporaceae</taxon>
        <taxon>Dactylosporangium</taxon>
    </lineage>
</organism>
<dbReference type="PANTHER" id="PTHR34148">
    <property type="entry name" value="ADENOSYLCOBINAMIDE-GDP RIBAZOLETRANSFERASE"/>
    <property type="match status" value="1"/>
</dbReference>
<dbReference type="InterPro" id="IPR003805">
    <property type="entry name" value="CobS"/>
</dbReference>
<evidence type="ECO:0000256" key="8">
    <source>
        <dbReference type="ARBA" id="ARBA00022573"/>
    </source>
</evidence>
<evidence type="ECO:0000256" key="9">
    <source>
        <dbReference type="ARBA" id="ARBA00022679"/>
    </source>
</evidence>
<keyword evidence="8 19" id="KW-0169">Cobalamin biosynthesis</keyword>
<evidence type="ECO:0000256" key="19">
    <source>
        <dbReference type="HAMAP-Rule" id="MF_00719"/>
    </source>
</evidence>
<feature type="transmembrane region" description="Helical" evidence="19">
    <location>
        <begin position="167"/>
        <end position="191"/>
    </location>
</feature>
<comment type="caution">
    <text evidence="20">The sequence shown here is derived from an EMBL/GenBank/DDBJ whole genome shotgun (WGS) entry which is preliminary data.</text>
</comment>
<evidence type="ECO:0000256" key="14">
    <source>
        <dbReference type="ARBA" id="ARBA00025228"/>
    </source>
</evidence>
<evidence type="ECO:0000256" key="11">
    <source>
        <dbReference type="ARBA" id="ARBA00022842"/>
    </source>
</evidence>
<keyword evidence="13 19" id="KW-0472">Membrane</keyword>
<evidence type="ECO:0000256" key="13">
    <source>
        <dbReference type="ARBA" id="ARBA00023136"/>
    </source>
</evidence>
<reference evidence="21" key="1">
    <citation type="journal article" date="2019" name="Int. J. Syst. Evol. Microbiol.">
        <title>The Global Catalogue of Microorganisms (GCM) 10K type strain sequencing project: providing services to taxonomists for standard genome sequencing and annotation.</title>
        <authorList>
            <consortium name="The Broad Institute Genomics Platform"/>
            <consortium name="The Broad Institute Genome Sequencing Center for Infectious Disease"/>
            <person name="Wu L."/>
            <person name="Ma J."/>
        </authorList>
    </citation>
    <scope>NUCLEOTIDE SEQUENCE [LARGE SCALE GENOMIC DNA]</scope>
    <source>
        <strain evidence="21">JCM 3272</strain>
    </source>
</reference>
<comment type="pathway">
    <text evidence="3 19">Cofactor biosynthesis; adenosylcobalamin biosynthesis; adenosylcobalamin from cob(II)yrinate a,c-diamide: step 7/7.</text>
</comment>
<keyword evidence="12 19" id="KW-1133">Transmembrane helix</keyword>
<name>A0ABP5SCC0_9ACTN</name>
<evidence type="ECO:0000313" key="21">
    <source>
        <dbReference type="Proteomes" id="UP001501444"/>
    </source>
</evidence>
<evidence type="ECO:0000256" key="7">
    <source>
        <dbReference type="ARBA" id="ARBA00022475"/>
    </source>
</evidence>
<feature type="transmembrane region" description="Helical" evidence="19">
    <location>
        <begin position="106"/>
        <end position="127"/>
    </location>
</feature>